<dbReference type="PANTHER" id="PTHR30137">
    <property type="entry name" value="LUCIFERASE-LIKE MONOOXYGENASE"/>
    <property type="match status" value="1"/>
</dbReference>
<dbReference type="Pfam" id="PF00296">
    <property type="entry name" value="Bac_luciferase"/>
    <property type="match status" value="1"/>
</dbReference>
<gene>
    <name evidence="2" type="ORF">FDG2_2420</name>
</gene>
<organism evidence="2 3">
    <name type="scientific">Candidatus Protofrankia californiensis</name>
    <dbReference type="NCBI Taxonomy" id="1839754"/>
    <lineage>
        <taxon>Bacteria</taxon>
        <taxon>Bacillati</taxon>
        <taxon>Actinomycetota</taxon>
        <taxon>Actinomycetes</taxon>
        <taxon>Frankiales</taxon>
        <taxon>Frankiaceae</taxon>
        <taxon>Protofrankia</taxon>
    </lineage>
</organism>
<dbReference type="AlphaFoldDB" id="A0A1C3NXM4"/>
<keyword evidence="3" id="KW-1185">Reference proteome</keyword>
<dbReference type="Proteomes" id="UP000199013">
    <property type="component" value="Unassembled WGS sequence"/>
</dbReference>
<protein>
    <recommendedName>
        <fullName evidence="1">Luciferase-like domain-containing protein</fullName>
    </recommendedName>
</protein>
<dbReference type="Gene3D" id="3.20.20.30">
    <property type="entry name" value="Luciferase-like domain"/>
    <property type="match status" value="1"/>
</dbReference>
<name>A0A1C3NXM4_9ACTN</name>
<dbReference type="InterPro" id="IPR011251">
    <property type="entry name" value="Luciferase-like_dom"/>
</dbReference>
<dbReference type="InterPro" id="IPR036661">
    <property type="entry name" value="Luciferase-like_sf"/>
</dbReference>
<dbReference type="InterPro" id="IPR050766">
    <property type="entry name" value="Bact_Lucif_Oxidored"/>
</dbReference>
<dbReference type="EMBL" id="FLUV01001021">
    <property type="protein sequence ID" value="SBW22287.1"/>
    <property type="molecule type" value="Genomic_DNA"/>
</dbReference>
<sequence length="135" mass="14163">MRVGSGGVLLTNHPPLLIAEQFGTLEALHPGRIDLGLGRSAGTDAATSALLRAGAAPEDDFEQKLTELTGYFAGPSFGRLGSPVKAVPAAENRPPIWLLGSSVSSALTAAGHVQRRGVRRVTPRDPWFSLCGECF</sequence>
<proteinExistence type="predicted"/>
<accession>A0A1C3NXM4</accession>
<reference evidence="3" key="1">
    <citation type="submission" date="2016-02" db="EMBL/GenBank/DDBJ databases">
        <authorList>
            <person name="Wibberg D."/>
        </authorList>
    </citation>
    <scope>NUCLEOTIDE SEQUENCE [LARGE SCALE GENOMIC DNA]</scope>
</reference>
<feature type="domain" description="Luciferase-like" evidence="1">
    <location>
        <begin position="1"/>
        <end position="109"/>
    </location>
</feature>
<evidence type="ECO:0000313" key="2">
    <source>
        <dbReference type="EMBL" id="SBW22287.1"/>
    </source>
</evidence>
<dbReference type="GO" id="GO:0016705">
    <property type="term" value="F:oxidoreductase activity, acting on paired donors, with incorporation or reduction of molecular oxygen"/>
    <property type="evidence" value="ECO:0007669"/>
    <property type="project" value="InterPro"/>
</dbReference>
<evidence type="ECO:0000259" key="1">
    <source>
        <dbReference type="Pfam" id="PF00296"/>
    </source>
</evidence>
<evidence type="ECO:0000313" key="3">
    <source>
        <dbReference type="Proteomes" id="UP000199013"/>
    </source>
</evidence>
<dbReference type="SUPFAM" id="SSF51679">
    <property type="entry name" value="Bacterial luciferase-like"/>
    <property type="match status" value="1"/>
</dbReference>
<dbReference type="PANTHER" id="PTHR30137:SF6">
    <property type="entry name" value="LUCIFERASE-LIKE MONOOXYGENASE"/>
    <property type="match status" value="1"/>
</dbReference>
<dbReference type="GO" id="GO:0005829">
    <property type="term" value="C:cytosol"/>
    <property type="evidence" value="ECO:0007669"/>
    <property type="project" value="TreeGrafter"/>
</dbReference>